<evidence type="ECO:0000256" key="1">
    <source>
        <dbReference type="SAM" id="Phobius"/>
    </source>
</evidence>
<dbReference type="AlphaFoldDB" id="A0ABD2BY12"/>
<protein>
    <submittedName>
        <fullName evidence="2">Uncharacterized protein</fullName>
    </submittedName>
</protein>
<reference evidence="2 3" key="1">
    <citation type="journal article" date="2024" name="Ann. Entomol. Soc. Am.">
        <title>Genomic analyses of the southern and eastern yellowjacket wasps (Hymenoptera: Vespidae) reveal evolutionary signatures of social life.</title>
        <authorList>
            <person name="Catto M.A."/>
            <person name="Caine P.B."/>
            <person name="Orr S.E."/>
            <person name="Hunt B.G."/>
            <person name="Goodisman M.A.D."/>
        </authorList>
    </citation>
    <scope>NUCLEOTIDE SEQUENCE [LARGE SCALE GENOMIC DNA]</scope>
    <source>
        <strain evidence="2">233</strain>
        <tissue evidence="2">Head and thorax</tissue>
    </source>
</reference>
<sequence length="79" mass="9473">MKEQKYFQLSVIRSVLLSKRFLDHRRRSFLLSITFIFFACIKHGINLLFERSEHIYTAQSVNLINVYIMKKHNLLANKT</sequence>
<keyword evidence="1" id="KW-0472">Membrane</keyword>
<keyword evidence="1" id="KW-1133">Transmembrane helix</keyword>
<evidence type="ECO:0000313" key="3">
    <source>
        <dbReference type="Proteomes" id="UP001607302"/>
    </source>
</evidence>
<keyword evidence="3" id="KW-1185">Reference proteome</keyword>
<dbReference type="Proteomes" id="UP001607302">
    <property type="component" value="Unassembled WGS sequence"/>
</dbReference>
<gene>
    <name evidence="2" type="ORF">V1478_001742</name>
</gene>
<dbReference type="EMBL" id="JAUDFV010000027">
    <property type="protein sequence ID" value="KAL2737656.1"/>
    <property type="molecule type" value="Genomic_DNA"/>
</dbReference>
<evidence type="ECO:0000313" key="2">
    <source>
        <dbReference type="EMBL" id="KAL2737656.1"/>
    </source>
</evidence>
<comment type="caution">
    <text evidence="2">The sequence shown here is derived from an EMBL/GenBank/DDBJ whole genome shotgun (WGS) entry which is preliminary data.</text>
</comment>
<proteinExistence type="predicted"/>
<accession>A0ABD2BY12</accession>
<feature type="transmembrane region" description="Helical" evidence="1">
    <location>
        <begin position="29"/>
        <end position="49"/>
    </location>
</feature>
<keyword evidence="1" id="KW-0812">Transmembrane</keyword>
<name>A0ABD2BY12_VESSQ</name>
<organism evidence="2 3">
    <name type="scientific">Vespula squamosa</name>
    <name type="common">Southern yellow jacket</name>
    <name type="synonym">Wasp</name>
    <dbReference type="NCBI Taxonomy" id="30214"/>
    <lineage>
        <taxon>Eukaryota</taxon>
        <taxon>Metazoa</taxon>
        <taxon>Ecdysozoa</taxon>
        <taxon>Arthropoda</taxon>
        <taxon>Hexapoda</taxon>
        <taxon>Insecta</taxon>
        <taxon>Pterygota</taxon>
        <taxon>Neoptera</taxon>
        <taxon>Endopterygota</taxon>
        <taxon>Hymenoptera</taxon>
        <taxon>Apocrita</taxon>
        <taxon>Aculeata</taxon>
        <taxon>Vespoidea</taxon>
        <taxon>Vespidae</taxon>
        <taxon>Vespinae</taxon>
        <taxon>Vespula</taxon>
    </lineage>
</organism>